<evidence type="ECO:0000313" key="1">
    <source>
        <dbReference type="EMBL" id="OFD97901.1"/>
    </source>
</evidence>
<dbReference type="Proteomes" id="UP000175835">
    <property type="component" value="Unassembled WGS sequence"/>
</dbReference>
<proteinExistence type="predicted"/>
<dbReference type="EMBL" id="LXLX01000021">
    <property type="protein sequence ID" value="OFD97901.1"/>
    <property type="molecule type" value="Genomic_DNA"/>
</dbReference>
<accession>A0A1D3MJF3</accession>
<evidence type="ECO:0000313" key="2">
    <source>
        <dbReference type="Proteomes" id="UP000175835"/>
    </source>
</evidence>
<dbReference type="AlphaFoldDB" id="A0A1D3MJF3"/>
<gene>
    <name evidence="1" type="ORF">BWGOE11_12660</name>
</gene>
<sequence length="65" mass="6763">MLKGDTKGIAADNPFGYAGFAAYNAYKKNGWKVAIAVGVGLVGGSAFKGGIYTKNGKIVTYWNNG</sequence>
<name>A0A1D3MJF3_BACMY</name>
<reference evidence="1 2" key="1">
    <citation type="submission" date="2016-05" db="EMBL/GenBank/DDBJ databases">
        <title>Bacillus thuringiensis and Bacillus weihenstephanensis as novel biocontrol agents of wilt causing Verticillium species.</title>
        <authorList>
            <person name="Hollensteiner J."/>
            <person name="Wemheuer F."/>
            <person name="Harting R."/>
            <person name="Kolarzyk A."/>
            <person name="Diaz-Valerio S."/>
            <person name="Poehlein A."/>
            <person name="Brzuszkiewicz E."/>
            <person name="Nesemann K."/>
            <person name="Braus-Stromeyer S."/>
            <person name="Braus G."/>
            <person name="Daniel R."/>
            <person name="Liesegang H."/>
        </authorList>
    </citation>
    <scope>NUCLEOTIDE SEQUENCE [LARGE SCALE GENOMIC DNA]</scope>
    <source>
        <strain evidence="1 2">GOE11</strain>
    </source>
</reference>
<organism evidence="1 2">
    <name type="scientific">Bacillus mycoides</name>
    <dbReference type="NCBI Taxonomy" id="1405"/>
    <lineage>
        <taxon>Bacteria</taxon>
        <taxon>Bacillati</taxon>
        <taxon>Bacillota</taxon>
        <taxon>Bacilli</taxon>
        <taxon>Bacillales</taxon>
        <taxon>Bacillaceae</taxon>
        <taxon>Bacillus</taxon>
        <taxon>Bacillus cereus group</taxon>
    </lineage>
</organism>
<protein>
    <submittedName>
        <fullName evidence="1">Uncharacterized protein</fullName>
    </submittedName>
</protein>
<comment type="caution">
    <text evidence="1">The sequence shown here is derived from an EMBL/GenBank/DDBJ whole genome shotgun (WGS) entry which is preliminary data.</text>
</comment>